<evidence type="ECO:0000313" key="1">
    <source>
        <dbReference type="EMBL" id="KAJ8006891.1"/>
    </source>
</evidence>
<gene>
    <name evidence="1" type="ORF">DPEC_G00111920</name>
</gene>
<comment type="caution">
    <text evidence="1">The sequence shown here is derived from an EMBL/GenBank/DDBJ whole genome shotgun (WGS) entry which is preliminary data.</text>
</comment>
<accession>A0ACC2GTV9</accession>
<proteinExistence type="predicted"/>
<reference evidence="1" key="1">
    <citation type="submission" date="2021-05" db="EMBL/GenBank/DDBJ databases">
        <authorList>
            <person name="Pan Q."/>
            <person name="Jouanno E."/>
            <person name="Zahm M."/>
            <person name="Klopp C."/>
            <person name="Cabau C."/>
            <person name="Louis A."/>
            <person name="Berthelot C."/>
            <person name="Parey E."/>
            <person name="Roest Crollius H."/>
            <person name="Montfort J."/>
            <person name="Robinson-Rechavi M."/>
            <person name="Bouchez O."/>
            <person name="Lampietro C."/>
            <person name="Lopez Roques C."/>
            <person name="Donnadieu C."/>
            <person name="Postlethwait J."/>
            <person name="Bobe J."/>
            <person name="Dillon D."/>
            <person name="Chandos A."/>
            <person name="von Hippel F."/>
            <person name="Guiguen Y."/>
        </authorList>
    </citation>
    <scope>NUCLEOTIDE SEQUENCE</scope>
    <source>
        <strain evidence="1">YG-Jan2019</strain>
    </source>
</reference>
<keyword evidence="2" id="KW-1185">Reference proteome</keyword>
<name>A0ACC2GTV9_DALPE</name>
<dbReference type="EMBL" id="CM055736">
    <property type="protein sequence ID" value="KAJ8006891.1"/>
    <property type="molecule type" value="Genomic_DNA"/>
</dbReference>
<sequence>MNWVGGSRNRFMMRNDMKKQREFFEKKKVQRKMKTLEIATSPEGASCGSMDLVNLFIVNQIALKKKKKDEPNITHIPDARGPKTMRERTLELPMSPCSPSKLSLEESQPLYSTQAARKRKHCIPDGFKGRQLSPVLESNVSDSSVLDYQHHFQNTLSPFSSPSTSVCSSGSGLFFPQQGAQVHPHPHCSALPWDNSTLEQGQFRPFSQPGGREHVSRDRGFNVFQHQLSTCSVSRGMFGTECEIPESGDHVLNSVAFSLKLTEGRHHPEDFSLRDQTIDFSFNPSDSEERHEEALWGFSNGKYGNEVHFKKGKPKIYLKEEALTASFREVNESQRRDPELTQVSNYAVSSSCPGYSHGGTVKCWESPGSYSEREHHVCSNSDEGT</sequence>
<evidence type="ECO:0000313" key="2">
    <source>
        <dbReference type="Proteomes" id="UP001157502"/>
    </source>
</evidence>
<organism evidence="1 2">
    <name type="scientific">Dallia pectoralis</name>
    <name type="common">Alaska blackfish</name>
    <dbReference type="NCBI Taxonomy" id="75939"/>
    <lineage>
        <taxon>Eukaryota</taxon>
        <taxon>Metazoa</taxon>
        <taxon>Chordata</taxon>
        <taxon>Craniata</taxon>
        <taxon>Vertebrata</taxon>
        <taxon>Euteleostomi</taxon>
        <taxon>Actinopterygii</taxon>
        <taxon>Neopterygii</taxon>
        <taxon>Teleostei</taxon>
        <taxon>Protacanthopterygii</taxon>
        <taxon>Esociformes</taxon>
        <taxon>Umbridae</taxon>
        <taxon>Dallia</taxon>
    </lineage>
</organism>
<dbReference type="Proteomes" id="UP001157502">
    <property type="component" value="Chromosome 9"/>
</dbReference>
<protein>
    <submittedName>
        <fullName evidence="1">Uncharacterized protein</fullName>
    </submittedName>
</protein>